<accession>A0A224Y285</accession>
<keyword evidence="1" id="KW-0812">Transmembrane</keyword>
<keyword evidence="1" id="KW-0472">Membrane</keyword>
<protein>
    <submittedName>
        <fullName evidence="2">Uncharacterized protein</fullName>
    </submittedName>
</protein>
<dbReference type="EMBL" id="GFTR01001236">
    <property type="protein sequence ID" value="JAW15190.1"/>
    <property type="molecule type" value="Transcribed_RNA"/>
</dbReference>
<evidence type="ECO:0000256" key="1">
    <source>
        <dbReference type="SAM" id="Phobius"/>
    </source>
</evidence>
<name>A0A224Y285_9HEMI</name>
<proteinExistence type="predicted"/>
<dbReference type="AlphaFoldDB" id="A0A224Y285"/>
<reference evidence="2" key="1">
    <citation type="journal article" date="2018" name="PLoS Negl. Trop. Dis.">
        <title>An insight into the salivary gland and fat body transcriptome of Panstrongylus lignarius (Hemiptera: Heteroptera), the main vector of Chagas disease in Peru.</title>
        <authorList>
            <person name="Nevoa J.C."/>
            <person name="Mendes M.T."/>
            <person name="da Silva M.V."/>
            <person name="Soares S.C."/>
            <person name="Oliveira C.J.F."/>
            <person name="Ribeiro J.M.C."/>
        </authorList>
    </citation>
    <scope>NUCLEOTIDE SEQUENCE</scope>
</reference>
<keyword evidence="1" id="KW-1133">Transmembrane helix</keyword>
<organism evidence="2">
    <name type="scientific">Panstrongylus lignarius</name>
    <dbReference type="NCBI Taxonomy" id="156445"/>
    <lineage>
        <taxon>Eukaryota</taxon>
        <taxon>Metazoa</taxon>
        <taxon>Ecdysozoa</taxon>
        <taxon>Arthropoda</taxon>
        <taxon>Hexapoda</taxon>
        <taxon>Insecta</taxon>
        <taxon>Pterygota</taxon>
        <taxon>Neoptera</taxon>
        <taxon>Paraneoptera</taxon>
        <taxon>Hemiptera</taxon>
        <taxon>Heteroptera</taxon>
        <taxon>Panheteroptera</taxon>
        <taxon>Cimicomorpha</taxon>
        <taxon>Reduviidae</taxon>
        <taxon>Triatominae</taxon>
        <taxon>Panstrongylus</taxon>
    </lineage>
</organism>
<feature type="transmembrane region" description="Helical" evidence="1">
    <location>
        <begin position="12"/>
        <end position="34"/>
    </location>
</feature>
<sequence>MVQIPSREYYPVISALVRIYFMALTTVMCAFISIPNSSALKIASCIAKSFFLAPYKVHPTVSISCQYLLQFLYYIFQSFSRSRIILVFR</sequence>
<feature type="transmembrane region" description="Helical" evidence="1">
    <location>
        <begin position="57"/>
        <end position="76"/>
    </location>
</feature>
<evidence type="ECO:0000313" key="2">
    <source>
        <dbReference type="EMBL" id="JAW15190.1"/>
    </source>
</evidence>